<comment type="caution">
    <text evidence="1">The sequence shown here is derived from an EMBL/GenBank/DDBJ whole genome shotgun (WGS) entry which is preliminary data.</text>
</comment>
<keyword evidence="2" id="KW-1185">Reference proteome</keyword>
<gene>
    <name evidence="1" type="ORF">V6N12_046666</name>
</gene>
<name>A0ABR2AQD0_9ROSI</name>
<proteinExistence type="predicted"/>
<reference evidence="1 2" key="1">
    <citation type="journal article" date="2024" name="G3 (Bethesda)">
        <title>Genome assembly of Hibiscus sabdariffa L. provides insights into metabolisms of medicinal natural products.</title>
        <authorList>
            <person name="Kim T."/>
        </authorList>
    </citation>
    <scope>NUCLEOTIDE SEQUENCE [LARGE SCALE GENOMIC DNA]</scope>
    <source>
        <strain evidence="1">TK-2024</strain>
        <tissue evidence="1">Old leaves</tissue>
    </source>
</reference>
<evidence type="ECO:0000313" key="1">
    <source>
        <dbReference type="EMBL" id="KAK8496097.1"/>
    </source>
</evidence>
<evidence type="ECO:0000313" key="2">
    <source>
        <dbReference type="Proteomes" id="UP001472677"/>
    </source>
</evidence>
<accession>A0ABR2AQD0</accession>
<protein>
    <submittedName>
        <fullName evidence="1">Uncharacterized protein</fullName>
    </submittedName>
</protein>
<sequence length="91" mass="10478">MTKSDSVPWRAMIGGYLRMLPDICAKMSHWEKKTKSGEVMDRRKIPGRTSIELINNIYISVAGDMYHNQHKEAFDIDEEDIGNGKTFTMLK</sequence>
<dbReference type="Proteomes" id="UP001472677">
    <property type="component" value="Unassembled WGS sequence"/>
</dbReference>
<dbReference type="EMBL" id="JBBPBM010000384">
    <property type="protein sequence ID" value="KAK8496097.1"/>
    <property type="molecule type" value="Genomic_DNA"/>
</dbReference>
<organism evidence="1 2">
    <name type="scientific">Hibiscus sabdariffa</name>
    <name type="common">roselle</name>
    <dbReference type="NCBI Taxonomy" id="183260"/>
    <lineage>
        <taxon>Eukaryota</taxon>
        <taxon>Viridiplantae</taxon>
        <taxon>Streptophyta</taxon>
        <taxon>Embryophyta</taxon>
        <taxon>Tracheophyta</taxon>
        <taxon>Spermatophyta</taxon>
        <taxon>Magnoliopsida</taxon>
        <taxon>eudicotyledons</taxon>
        <taxon>Gunneridae</taxon>
        <taxon>Pentapetalae</taxon>
        <taxon>rosids</taxon>
        <taxon>malvids</taxon>
        <taxon>Malvales</taxon>
        <taxon>Malvaceae</taxon>
        <taxon>Malvoideae</taxon>
        <taxon>Hibiscus</taxon>
    </lineage>
</organism>